<dbReference type="Proteomes" id="UP001418637">
    <property type="component" value="Unassembled WGS sequence"/>
</dbReference>
<dbReference type="SUPFAM" id="SSF52283">
    <property type="entry name" value="Formate/glycerate dehydrogenase catalytic domain-like"/>
    <property type="match status" value="1"/>
</dbReference>
<dbReference type="InterPro" id="IPR006140">
    <property type="entry name" value="D-isomer_DH_NAD-bd"/>
</dbReference>
<dbReference type="PANTHER" id="PTHR10996">
    <property type="entry name" value="2-HYDROXYACID DEHYDROGENASE-RELATED"/>
    <property type="match status" value="1"/>
</dbReference>
<dbReference type="Gene3D" id="3.40.50.720">
    <property type="entry name" value="NAD(P)-binding Rossmann-like Domain"/>
    <property type="match status" value="2"/>
</dbReference>
<keyword evidence="1 3" id="KW-0560">Oxidoreductase</keyword>
<keyword evidence="2" id="KW-0520">NAD</keyword>
<dbReference type="InterPro" id="IPR050223">
    <property type="entry name" value="D-isomer_2-hydroxyacid_DH"/>
</dbReference>
<comment type="caution">
    <text evidence="6">The sequence shown here is derived from an EMBL/GenBank/DDBJ whole genome shotgun (WGS) entry which is preliminary data.</text>
</comment>
<dbReference type="CDD" id="cd12156">
    <property type="entry name" value="HPPR"/>
    <property type="match status" value="1"/>
</dbReference>
<gene>
    <name evidence="6" type="ORF">WJT86_08655</name>
</gene>
<dbReference type="EMBL" id="JBBYXI010000003">
    <property type="protein sequence ID" value="MEN3931126.1"/>
    <property type="molecule type" value="Genomic_DNA"/>
</dbReference>
<dbReference type="PANTHER" id="PTHR10996:SF178">
    <property type="entry name" value="2-HYDROXYACID DEHYDROGENASE YGL185C-RELATED"/>
    <property type="match status" value="1"/>
</dbReference>
<evidence type="ECO:0000256" key="2">
    <source>
        <dbReference type="ARBA" id="ARBA00023027"/>
    </source>
</evidence>
<dbReference type="Pfam" id="PF00389">
    <property type="entry name" value="2-Hacid_dh"/>
    <property type="match status" value="1"/>
</dbReference>
<evidence type="ECO:0000313" key="6">
    <source>
        <dbReference type="EMBL" id="MEN3931126.1"/>
    </source>
</evidence>
<accession>A0ABV0BLH6</accession>
<evidence type="ECO:0000313" key="7">
    <source>
        <dbReference type="Proteomes" id="UP001418637"/>
    </source>
</evidence>
<evidence type="ECO:0000256" key="3">
    <source>
        <dbReference type="RuleBase" id="RU003719"/>
    </source>
</evidence>
<reference evidence="6 7" key="1">
    <citation type="submission" date="2024-04" db="EMBL/GenBank/DDBJ databases">
        <title>A novel species isolated from cricket.</title>
        <authorList>
            <person name="Wang H.-C."/>
        </authorList>
    </citation>
    <scope>NUCLEOTIDE SEQUENCE [LARGE SCALE GENOMIC DNA]</scope>
    <source>
        <strain evidence="6 7">WL0021</strain>
    </source>
</reference>
<name>A0ABV0BLH6_9HYPH</name>
<proteinExistence type="inferred from homology"/>
<protein>
    <submittedName>
        <fullName evidence="6">2-hydroxyacid dehydrogenase</fullName>
    </submittedName>
</protein>
<organism evidence="6 7">
    <name type="scientific">Hohaiivirga grylli</name>
    <dbReference type="NCBI Taxonomy" id="3133970"/>
    <lineage>
        <taxon>Bacteria</taxon>
        <taxon>Pseudomonadati</taxon>
        <taxon>Pseudomonadota</taxon>
        <taxon>Alphaproteobacteria</taxon>
        <taxon>Hyphomicrobiales</taxon>
        <taxon>Methylobacteriaceae</taxon>
        <taxon>Hohaiivirga</taxon>
    </lineage>
</organism>
<dbReference type="SUPFAM" id="SSF51735">
    <property type="entry name" value="NAD(P)-binding Rossmann-fold domains"/>
    <property type="match status" value="1"/>
</dbReference>
<dbReference type="InterPro" id="IPR036291">
    <property type="entry name" value="NAD(P)-bd_dom_sf"/>
</dbReference>
<sequence length="308" mass="33130">MPEPDANLEKNFIIHRLDKATDKHALVAEVGPRIQGIVSAVGKNPVTADIMRQCPQLKIVSGFGVGYDNIDTGYAAENGIIVTNTPDVLNEEVADTALALLLATLRLIPQADRFVREGKWLKGGFPLSPTLRDRKAGIVGLGRIGKAIAKRLEAFGVSVAYHGRRKQDDISYPYYGTIKELAAVVDTLIIIIPGGKETYHAVNADVLKALGPDGVLINVARGTVVDEQALITALKNKTILAAGLDVFEKEPQVPQELIDLDNTVLLPHIGSASVHTRNAMGNLVVKNIEAFFSGKAPLTPVPETPWSK</sequence>
<feature type="domain" description="D-isomer specific 2-hydroxyacid dehydrogenase NAD-binding" evidence="5">
    <location>
        <begin position="98"/>
        <end position="270"/>
    </location>
</feature>
<evidence type="ECO:0000256" key="1">
    <source>
        <dbReference type="ARBA" id="ARBA00023002"/>
    </source>
</evidence>
<dbReference type="Pfam" id="PF02826">
    <property type="entry name" value="2-Hacid_dh_C"/>
    <property type="match status" value="1"/>
</dbReference>
<evidence type="ECO:0000259" key="4">
    <source>
        <dbReference type="Pfam" id="PF00389"/>
    </source>
</evidence>
<feature type="domain" description="D-isomer specific 2-hydroxyacid dehydrogenase catalytic" evidence="4">
    <location>
        <begin position="20"/>
        <end position="301"/>
    </location>
</feature>
<keyword evidence="7" id="KW-1185">Reference proteome</keyword>
<dbReference type="InterPro" id="IPR006139">
    <property type="entry name" value="D-isomer_2_OHA_DH_cat_dom"/>
</dbReference>
<evidence type="ECO:0000259" key="5">
    <source>
        <dbReference type="Pfam" id="PF02826"/>
    </source>
</evidence>
<comment type="similarity">
    <text evidence="3">Belongs to the D-isomer specific 2-hydroxyacid dehydrogenase family.</text>
</comment>